<evidence type="ECO:0000313" key="1">
    <source>
        <dbReference type="EMBL" id="OHA43167.1"/>
    </source>
</evidence>
<dbReference type="InterPro" id="IPR043148">
    <property type="entry name" value="TagF_C"/>
</dbReference>
<dbReference type="EMBL" id="MHSL01000030">
    <property type="protein sequence ID" value="OHA43167.1"/>
    <property type="molecule type" value="Genomic_DNA"/>
</dbReference>
<evidence type="ECO:0000313" key="2">
    <source>
        <dbReference type="Proteomes" id="UP000176355"/>
    </source>
</evidence>
<gene>
    <name evidence="1" type="ORF">A3G03_01715</name>
</gene>
<organism evidence="1 2">
    <name type="scientific">Candidatus Taylorbacteria bacterium RIFCSPLOWO2_12_FULL_44_15c</name>
    <dbReference type="NCBI Taxonomy" id="1802333"/>
    <lineage>
        <taxon>Bacteria</taxon>
        <taxon>Candidatus Tayloriibacteriota</taxon>
    </lineage>
</organism>
<evidence type="ECO:0008006" key="3">
    <source>
        <dbReference type="Google" id="ProtNLM"/>
    </source>
</evidence>
<sequence>MKTIFISSFHGVVARNILMTPVLKTLQEQTRVVILSPAFKKEYFSKVFASPKIEIMGIGHKLTRVDLFFRSWALAASKTRGLYIKHRSKFFQDGNLFSFLAAVLPPRFGAASRFGFWLLRLGNRLFFGKRNGVFSDLFDKEQPALVFATDIQNELDVRLLEEAKRRDIKTIGMIRSWDNLSTKGAIRVQPDILIVNNEIIKKEAVNWNFIEENKIKVVGIPHHDRYQQTPPILRAEFLKNFGFENPNRRLILFAPIGNRYIRRNTLDQKVLENLSQFDANVLVRLPPGDRVDLKEIKNSKAQIVFDKTGVNFEGEDTKSNEIGEQDDRGLWYSVYFTDVIVTGQSTVALDAALCDKGSVIINFDAEPRPYWDSIRRYYDYEYYQNIVKTSGVTMAKSLPDLISSVKKYLADSSYNAAPRRQMILGQEYKIDGRSSERLAVVLLEALVNL</sequence>
<dbReference type="SUPFAM" id="SSF53756">
    <property type="entry name" value="UDP-Glycosyltransferase/glycogen phosphorylase"/>
    <property type="match status" value="1"/>
</dbReference>
<dbReference type="Gene3D" id="3.40.50.12580">
    <property type="match status" value="1"/>
</dbReference>
<proteinExistence type="predicted"/>
<comment type="caution">
    <text evidence="1">The sequence shown here is derived from an EMBL/GenBank/DDBJ whole genome shotgun (WGS) entry which is preliminary data.</text>
</comment>
<protein>
    <recommendedName>
        <fullName evidence="3">Lipid-A-disaccharide synthase</fullName>
    </recommendedName>
</protein>
<name>A0A1G2P479_9BACT</name>
<dbReference type="AlphaFoldDB" id="A0A1G2P479"/>
<accession>A0A1G2P479</accession>
<dbReference type="STRING" id="1802333.A3G03_01715"/>
<dbReference type="Proteomes" id="UP000176355">
    <property type="component" value="Unassembled WGS sequence"/>
</dbReference>
<reference evidence="1 2" key="1">
    <citation type="journal article" date="2016" name="Nat. Commun.">
        <title>Thousands of microbial genomes shed light on interconnected biogeochemical processes in an aquifer system.</title>
        <authorList>
            <person name="Anantharaman K."/>
            <person name="Brown C.T."/>
            <person name="Hug L.A."/>
            <person name="Sharon I."/>
            <person name="Castelle C.J."/>
            <person name="Probst A.J."/>
            <person name="Thomas B.C."/>
            <person name="Singh A."/>
            <person name="Wilkins M.J."/>
            <person name="Karaoz U."/>
            <person name="Brodie E.L."/>
            <person name="Williams K.H."/>
            <person name="Hubbard S.S."/>
            <person name="Banfield J.F."/>
        </authorList>
    </citation>
    <scope>NUCLEOTIDE SEQUENCE [LARGE SCALE GENOMIC DNA]</scope>
</reference>